<accession>A0A7K1TAK9</accession>
<keyword evidence="2" id="KW-1185">Reference proteome</keyword>
<comment type="caution">
    <text evidence="1">The sequence shown here is derived from an EMBL/GenBank/DDBJ whole genome shotgun (WGS) entry which is preliminary data.</text>
</comment>
<reference evidence="1 2" key="1">
    <citation type="submission" date="2019-12" db="EMBL/GenBank/DDBJ databases">
        <title>Hymenobacter sp. HMF4947 Genome sequencing and assembly.</title>
        <authorList>
            <person name="Kang H."/>
            <person name="Cha I."/>
            <person name="Kim H."/>
            <person name="Joh K."/>
        </authorList>
    </citation>
    <scope>NUCLEOTIDE SEQUENCE [LARGE SCALE GENOMIC DNA]</scope>
    <source>
        <strain evidence="1 2">HMF4947</strain>
    </source>
</reference>
<dbReference type="AlphaFoldDB" id="A0A7K1TAK9"/>
<dbReference type="EMBL" id="WQKZ01000001">
    <property type="protein sequence ID" value="MVN75434.1"/>
    <property type="molecule type" value="Genomic_DNA"/>
</dbReference>
<name>A0A7K1TAK9_9BACT</name>
<dbReference type="Proteomes" id="UP000441336">
    <property type="component" value="Unassembled WGS sequence"/>
</dbReference>
<dbReference type="RefSeq" id="WP_157562171.1">
    <property type="nucleotide sequence ID" value="NZ_WQKZ01000001.1"/>
</dbReference>
<evidence type="ECO:0000313" key="1">
    <source>
        <dbReference type="EMBL" id="MVN75434.1"/>
    </source>
</evidence>
<protein>
    <submittedName>
        <fullName evidence="1">Uncharacterized protein</fullName>
    </submittedName>
</protein>
<gene>
    <name evidence="1" type="ORF">GO988_03760</name>
</gene>
<proteinExistence type="predicted"/>
<evidence type="ECO:0000313" key="2">
    <source>
        <dbReference type="Proteomes" id="UP000441336"/>
    </source>
</evidence>
<sequence length="63" mass="7076">MKARSHFLATPADFEHIIQALKQSLVKPTMYLTYRVAFGQIKEKFAQWLTSVAGVLKAVVALL</sequence>
<organism evidence="1 2">
    <name type="scientific">Hymenobacter ginkgonis</name>
    <dbReference type="NCBI Taxonomy" id="2682976"/>
    <lineage>
        <taxon>Bacteria</taxon>
        <taxon>Pseudomonadati</taxon>
        <taxon>Bacteroidota</taxon>
        <taxon>Cytophagia</taxon>
        <taxon>Cytophagales</taxon>
        <taxon>Hymenobacteraceae</taxon>
        <taxon>Hymenobacter</taxon>
    </lineage>
</organism>